<dbReference type="Pfam" id="PF00884">
    <property type="entry name" value="Sulfatase"/>
    <property type="match status" value="1"/>
</dbReference>
<reference evidence="6" key="1">
    <citation type="submission" date="2018-05" db="EMBL/GenBank/DDBJ databases">
        <authorList>
            <person name="Lanie J.A."/>
            <person name="Ng W.-L."/>
            <person name="Kazmierczak K.M."/>
            <person name="Andrzejewski T.M."/>
            <person name="Davidsen T.M."/>
            <person name="Wayne K.J."/>
            <person name="Tettelin H."/>
            <person name="Glass J.I."/>
            <person name="Rusch D."/>
            <person name="Podicherti R."/>
            <person name="Tsui H.-C.T."/>
            <person name="Winkler M.E."/>
        </authorList>
    </citation>
    <scope>NUCLEOTIDE SEQUENCE</scope>
</reference>
<dbReference type="PROSITE" id="PS00523">
    <property type="entry name" value="SULFATASE_1"/>
    <property type="match status" value="1"/>
</dbReference>
<evidence type="ECO:0000256" key="1">
    <source>
        <dbReference type="ARBA" id="ARBA00008779"/>
    </source>
</evidence>
<feature type="non-terminal residue" evidence="6">
    <location>
        <position position="373"/>
    </location>
</feature>
<dbReference type="AlphaFoldDB" id="A0A382I9E7"/>
<dbReference type="Gene3D" id="3.40.720.10">
    <property type="entry name" value="Alkaline Phosphatase, subunit A"/>
    <property type="match status" value="1"/>
</dbReference>
<dbReference type="GO" id="GO:0008484">
    <property type="term" value="F:sulfuric ester hydrolase activity"/>
    <property type="evidence" value="ECO:0007669"/>
    <property type="project" value="TreeGrafter"/>
</dbReference>
<sequence>MSDGKTLKSSSNRCSTDPETNRTHRMPQTRANLLLITTDQQRGDCLGCAGHPVLETPYLDELAEQGAYLPHAYTSVPSCTPARAGIITGMDQWHHGRLTMTGNDALEYPATLPGELAKAGYHTQAVGKMHHAPQRRRYGFDHMVLDESGRRDSGFLSDYHQFFERYKEGEYGYRDHSIDWNSWMARPSHLPEHLHPTYWTASEGIKFVEQRDPSQSFFMWLSFARPHSPYDPPQTYWDMYDDHPDIPAPFVGDWAGEFDKKVADTNAPRTRRSDSDTRRGRTGYYGNITFIDHQIGRFLYEFKKRDPQAYAETLIIFTSDHGDMMGDHHHWRKTYAYEGSARVPFIMRYPQSWDLPCNTLIEAPVELRDIMPT</sequence>
<evidence type="ECO:0000313" key="6">
    <source>
        <dbReference type="EMBL" id="SVB95331.1"/>
    </source>
</evidence>
<proteinExistence type="inferred from homology"/>
<dbReference type="InterPro" id="IPR024607">
    <property type="entry name" value="Sulfatase_CS"/>
</dbReference>
<dbReference type="GO" id="GO:0046872">
    <property type="term" value="F:metal ion binding"/>
    <property type="evidence" value="ECO:0007669"/>
    <property type="project" value="UniProtKB-KW"/>
</dbReference>
<dbReference type="InterPro" id="IPR017850">
    <property type="entry name" value="Alkaline_phosphatase_core_sf"/>
</dbReference>
<organism evidence="6">
    <name type="scientific">marine metagenome</name>
    <dbReference type="NCBI Taxonomy" id="408172"/>
    <lineage>
        <taxon>unclassified sequences</taxon>
        <taxon>metagenomes</taxon>
        <taxon>ecological metagenomes</taxon>
    </lineage>
</organism>
<dbReference type="InterPro" id="IPR000917">
    <property type="entry name" value="Sulfatase_N"/>
</dbReference>
<feature type="compositionally biased region" description="Polar residues" evidence="4">
    <location>
        <begin position="7"/>
        <end position="18"/>
    </location>
</feature>
<evidence type="ECO:0000256" key="2">
    <source>
        <dbReference type="ARBA" id="ARBA00022723"/>
    </source>
</evidence>
<dbReference type="PANTHER" id="PTHR45953:SF1">
    <property type="entry name" value="IDURONATE 2-SULFATASE"/>
    <property type="match status" value="1"/>
</dbReference>
<dbReference type="PROSITE" id="PS00149">
    <property type="entry name" value="SULFATASE_2"/>
    <property type="match status" value="1"/>
</dbReference>
<comment type="similarity">
    <text evidence="1">Belongs to the sulfatase family.</text>
</comment>
<dbReference type="PANTHER" id="PTHR45953">
    <property type="entry name" value="IDURONATE 2-SULFATASE"/>
    <property type="match status" value="1"/>
</dbReference>
<feature type="domain" description="Sulfatase N-terminal" evidence="5">
    <location>
        <begin position="32"/>
        <end position="373"/>
    </location>
</feature>
<dbReference type="GO" id="GO:0005737">
    <property type="term" value="C:cytoplasm"/>
    <property type="evidence" value="ECO:0007669"/>
    <property type="project" value="TreeGrafter"/>
</dbReference>
<keyword evidence="3" id="KW-0378">Hydrolase</keyword>
<evidence type="ECO:0000259" key="5">
    <source>
        <dbReference type="Pfam" id="PF00884"/>
    </source>
</evidence>
<dbReference type="CDD" id="cd16022">
    <property type="entry name" value="sulfatase_like"/>
    <property type="match status" value="1"/>
</dbReference>
<keyword evidence="2" id="KW-0479">Metal-binding</keyword>
<dbReference type="EMBL" id="UINC01065546">
    <property type="protein sequence ID" value="SVB95331.1"/>
    <property type="molecule type" value="Genomic_DNA"/>
</dbReference>
<gene>
    <name evidence="6" type="ORF">METZ01_LOCUS248185</name>
</gene>
<accession>A0A382I9E7</accession>
<feature type="region of interest" description="Disordered" evidence="4">
    <location>
        <begin position="1"/>
        <end position="28"/>
    </location>
</feature>
<name>A0A382I9E7_9ZZZZ</name>
<protein>
    <recommendedName>
        <fullName evidence="5">Sulfatase N-terminal domain-containing protein</fullName>
    </recommendedName>
</protein>
<evidence type="ECO:0000256" key="3">
    <source>
        <dbReference type="ARBA" id="ARBA00022801"/>
    </source>
</evidence>
<dbReference type="SUPFAM" id="SSF53649">
    <property type="entry name" value="Alkaline phosphatase-like"/>
    <property type="match status" value="1"/>
</dbReference>
<evidence type="ECO:0000256" key="4">
    <source>
        <dbReference type="SAM" id="MobiDB-lite"/>
    </source>
</evidence>